<dbReference type="GO" id="GO:0001522">
    <property type="term" value="P:pseudouridine synthesis"/>
    <property type="evidence" value="ECO:0007669"/>
    <property type="project" value="InterPro"/>
</dbReference>
<dbReference type="InterPro" id="IPR020103">
    <property type="entry name" value="PsdUridine_synth_cat_dom_sf"/>
</dbReference>
<comment type="similarity">
    <text evidence="1">Belongs to the pseudouridine synthase TruB family.</text>
</comment>
<dbReference type="GO" id="GO:0006396">
    <property type="term" value="P:RNA processing"/>
    <property type="evidence" value="ECO:0007669"/>
    <property type="project" value="InterPro"/>
</dbReference>
<reference evidence="4" key="1">
    <citation type="submission" date="2021-01" db="EMBL/GenBank/DDBJ databases">
        <authorList>
            <person name="Zahm M."/>
            <person name="Roques C."/>
            <person name="Cabau C."/>
            <person name="Klopp C."/>
            <person name="Donnadieu C."/>
            <person name="Jouanno E."/>
            <person name="Lampietro C."/>
            <person name="Louis A."/>
            <person name="Herpin A."/>
            <person name="Echchiki A."/>
            <person name="Berthelot C."/>
            <person name="Parey E."/>
            <person name="Roest-Crollius H."/>
            <person name="Braasch I."/>
            <person name="Postlethwait J."/>
            <person name="Bobe J."/>
            <person name="Montfort J."/>
            <person name="Bouchez O."/>
            <person name="Begum T."/>
            <person name="Mejri S."/>
            <person name="Adams A."/>
            <person name="Chen W.-J."/>
            <person name="Guiguen Y."/>
        </authorList>
    </citation>
    <scope>NUCLEOTIDE SEQUENCE</scope>
    <source>
        <tissue evidence="4">Blood</tissue>
    </source>
</reference>
<dbReference type="PANTHER" id="PTHR13195:SF0">
    <property type="entry name" value="PSEUDOURIDYLATE SYNTHASE TRUB2, MITOCHONDRIAL"/>
    <property type="match status" value="1"/>
</dbReference>
<organism evidence="4 5">
    <name type="scientific">Albula goreensis</name>
    <dbReference type="NCBI Taxonomy" id="1534307"/>
    <lineage>
        <taxon>Eukaryota</taxon>
        <taxon>Metazoa</taxon>
        <taxon>Chordata</taxon>
        <taxon>Craniata</taxon>
        <taxon>Vertebrata</taxon>
        <taxon>Euteleostomi</taxon>
        <taxon>Actinopterygii</taxon>
        <taxon>Neopterygii</taxon>
        <taxon>Teleostei</taxon>
        <taxon>Albuliformes</taxon>
        <taxon>Albulidae</taxon>
        <taxon>Albula</taxon>
    </lineage>
</organism>
<dbReference type="PANTHER" id="PTHR13195">
    <property type="entry name" value="PSEUDOURIDINE SYNTHASE-RELATED"/>
    <property type="match status" value="1"/>
</dbReference>
<name>A0A8T3E0V3_9TELE</name>
<evidence type="ECO:0000313" key="4">
    <source>
        <dbReference type="EMBL" id="KAI1900508.1"/>
    </source>
</evidence>
<dbReference type="InterPro" id="IPR039048">
    <property type="entry name" value="Trub2"/>
</dbReference>
<gene>
    <name evidence="4" type="ORF">AGOR_G00050650</name>
</gene>
<protein>
    <recommendedName>
        <fullName evidence="3">Pseudouridine synthase II N-terminal domain-containing protein</fullName>
    </recommendedName>
</protein>
<evidence type="ECO:0000259" key="3">
    <source>
        <dbReference type="Pfam" id="PF01509"/>
    </source>
</evidence>
<dbReference type="AlphaFoldDB" id="A0A8T3E0V3"/>
<dbReference type="Pfam" id="PF01509">
    <property type="entry name" value="TruB_N"/>
    <property type="match status" value="1"/>
</dbReference>
<evidence type="ECO:0000313" key="5">
    <source>
        <dbReference type="Proteomes" id="UP000829720"/>
    </source>
</evidence>
<comment type="caution">
    <text evidence="4">The sequence shown here is derived from an EMBL/GenBank/DDBJ whole genome shotgun (WGS) entry which is preliminary data.</text>
</comment>
<evidence type="ECO:0000256" key="1">
    <source>
        <dbReference type="ARBA" id="ARBA00008999"/>
    </source>
</evidence>
<dbReference type="Proteomes" id="UP000829720">
    <property type="component" value="Unassembled WGS sequence"/>
</dbReference>
<accession>A0A8T3E0V3</accession>
<sequence>MRVPVSWLFQRLDGLFAVYKPPGVHWKLVRDTVEANVLKALNSVPPPAPQQQVKFIPSSTQGLDGSTELTLTATSVPALVDHPLVKGPQFHKVRVGVGHRLDALSSGILVLAVGQGNKWLTGLQSSHVTRDYTLEGEFGKATEDFSHTGRLIERSTYDHITRDNLERLLAVMQGANHKALLLYSNVDLCSQEAYELAVKGSLLPQEKSPPILTGLRCLHFQPPKFTLEVQCVNETQRFLRKLVHEVGLELRSTAHCTGVRRIRDGPFTLKDALTHKHWTLPAITEAIKQSRSAWKKQAAKDSSSLRTPQTQNKQEDHTSNGASAAVPD</sequence>
<keyword evidence="5" id="KW-1185">Reference proteome</keyword>
<dbReference type="InterPro" id="IPR002501">
    <property type="entry name" value="PsdUridine_synth_N"/>
</dbReference>
<dbReference type="SUPFAM" id="SSF55120">
    <property type="entry name" value="Pseudouridine synthase"/>
    <property type="match status" value="1"/>
</dbReference>
<dbReference type="GO" id="GO:0003723">
    <property type="term" value="F:RNA binding"/>
    <property type="evidence" value="ECO:0007669"/>
    <property type="project" value="InterPro"/>
</dbReference>
<dbReference type="GO" id="GO:0009982">
    <property type="term" value="F:pseudouridine synthase activity"/>
    <property type="evidence" value="ECO:0007669"/>
    <property type="project" value="InterPro"/>
</dbReference>
<feature type="compositionally biased region" description="Polar residues" evidence="2">
    <location>
        <begin position="300"/>
        <end position="312"/>
    </location>
</feature>
<dbReference type="Gene3D" id="3.30.2350.10">
    <property type="entry name" value="Pseudouridine synthase"/>
    <property type="match status" value="1"/>
</dbReference>
<feature type="region of interest" description="Disordered" evidence="2">
    <location>
        <begin position="291"/>
        <end position="328"/>
    </location>
</feature>
<dbReference type="EMBL" id="JAERUA010000004">
    <property type="protein sequence ID" value="KAI1900508.1"/>
    <property type="molecule type" value="Genomic_DNA"/>
</dbReference>
<proteinExistence type="inferred from homology"/>
<dbReference type="CDD" id="cd02868">
    <property type="entry name" value="PseudoU_synth_hTruB2_like"/>
    <property type="match status" value="1"/>
</dbReference>
<dbReference type="OrthoDB" id="9995526at2759"/>
<feature type="domain" description="Pseudouridine synthase II N-terminal" evidence="3">
    <location>
        <begin position="91"/>
        <end position="235"/>
    </location>
</feature>
<evidence type="ECO:0000256" key="2">
    <source>
        <dbReference type="SAM" id="MobiDB-lite"/>
    </source>
</evidence>